<evidence type="ECO:0000256" key="3">
    <source>
        <dbReference type="ARBA" id="ARBA00022722"/>
    </source>
</evidence>
<evidence type="ECO:0000259" key="10">
    <source>
        <dbReference type="PROSITE" id="PS50142"/>
    </source>
</evidence>
<evidence type="ECO:0000256" key="1">
    <source>
        <dbReference type="ARBA" id="ARBA00000109"/>
    </source>
</evidence>
<dbReference type="EMBL" id="KV454436">
    <property type="protein sequence ID" value="ODQ78222.1"/>
    <property type="molecule type" value="Genomic_DNA"/>
</dbReference>
<dbReference type="CDD" id="cd00593">
    <property type="entry name" value="RIBOc"/>
    <property type="match status" value="1"/>
</dbReference>
<evidence type="ECO:0000256" key="5">
    <source>
        <dbReference type="ARBA" id="ARBA00022801"/>
    </source>
</evidence>
<evidence type="ECO:0000313" key="12">
    <source>
        <dbReference type="Proteomes" id="UP000094336"/>
    </source>
</evidence>
<dbReference type="AlphaFoldDB" id="A0A1E3QMB1"/>
<dbReference type="Gene3D" id="3.30.160.20">
    <property type="match status" value="2"/>
</dbReference>
<protein>
    <recommendedName>
        <fullName evidence="2">ribonuclease III</fullName>
        <ecNumber evidence="2">3.1.26.3</ecNumber>
    </recommendedName>
</protein>
<proteinExistence type="predicted"/>
<dbReference type="InterPro" id="IPR000999">
    <property type="entry name" value="RNase_III_dom"/>
</dbReference>
<dbReference type="GO" id="GO:0004525">
    <property type="term" value="F:ribonuclease III activity"/>
    <property type="evidence" value="ECO:0007669"/>
    <property type="project" value="UniProtKB-EC"/>
</dbReference>
<dbReference type="SUPFAM" id="SSF69065">
    <property type="entry name" value="RNase III domain-like"/>
    <property type="match status" value="1"/>
</dbReference>
<evidence type="ECO:0000256" key="2">
    <source>
        <dbReference type="ARBA" id="ARBA00012177"/>
    </source>
</evidence>
<evidence type="ECO:0000256" key="7">
    <source>
        <dbReference type="PROSITE-ProRule" id="PRU00266"/>
    </source>
</evidence>
<keyword evidence="6 7" id="KW-0694">RNA-binding</keyword>
<dbReference type="FunFam" id="1.10.1520.10:FF:000001">
    <property type="entry name" value="Ribonuclease 3"/>
    <property type="match status" value="1"/>
</dbReference>
<feature type="region of interest" description="Disordered" evidence="8">
    <location>
        <begin position="477"/>
        <end position="508"/>
    </location>
</feature>
<sequence length="603" mass="66004">MIPKTDPDANSRPRKKARVEDMPVVKSSKTLKRKAEPRTPDAAENTEMGLTRILKIEHTVRKLQDTLKNLISEAPTATELARYVQGHGGEDEVLITLARNNTVKLAASLKTMHDEGKLNLFDRIITFDDASQVRAVEGEAVPELHAELAACVPTLAAVMEFDSVSGLPPIPPIHDQHLRARVFMHKSVVSARGYLSKEEMLATHNERLEFLGDSVMNNVITILIYERFPYMNEGDMSKLRTLLICNETLTKWALDYGLDKELKINIPDATLRSGKMKIFADIFEAYIGALALQENYDTTVIKRWLSQLADDALAQKQDTIQSVEKVDTSSKGELYALIGSAKNPPEYIATTTGDGYRTPFVVECRVQGDLLGRGEGNNMKDAGFRAALSALRNKPMIEKWSLIRRQTPRAETGISDERIAKTLPRPVNVLGASGFPGVVSSPAGNKSLLLPPRKTASLLPPRKIAVAPVASILATKPPGTTKMTAPSSTETQAPVTQTSRETSTGFDSSVDTKLPIVTSSDEKVPCIYRERLYALLGKNRIGSNYEIVAINEGFKADLYVKGMLVASSLDISKKKAGHRAAKAFLDALKSDAKLAASVGIVEK</sequence>
<dbReference type="Pfam" id="PF00636">
    <property type="entry name" value="Ribonuclease_3"/>
    <property type="match status" value="1"/>
</dbReference>
<dbReference type="GO" id="GO:0034475">
    <property type="term" value="P:U4 snRNA 3'-end processing"/>
    <property type="evidence" value="ECO:0007669"/>
    <property type="project" value="UniProtKB-ARBA"/>
</dbReference>
<keyword evidence="4" id="KW-0255">Endonuclease</keyword>
<dbReference type="InterPro" id="IPR014720">
    <property type="entry name" value="dsRBD_dom"/>
</dbReference>
<feature type="region of interest" description="Disordered" evidence="8">
    <location>
        <begin position="1"/>
        <end position="42"/>
    </location>
</feature>
<comment type="catalytic activity">
    <reaction evidence="1">
        <text>Endonucleolytic cleavage to 5'-phosphomonoester.</text>
        <dbReference type="EC" id="3.1.26.3"/>
    </reaction>
</comment>
<dbReference type="GO" id="GO:0005654">
    <property type="term" value="C:nucleoplasm"/>
    <property type="evidence" value="ECO:0007669"/>
    <property type="project" value="TreeGrafter"/>
</dbReference>
<dbReference type="SMART" id="SM00535">
    <property type="entry name" value="RIBOc"/>
    <property type="match status" value="1"/>
</dbReference>
<gene>
    <name evidence="11" type="ORF">BABINDRAFT_162886</name>
</gene>
<dbReference type="InterPro" id="IPR044449">
    <property type="entry name" value="Rnt1/Pac1_DSRM_fungi"/>
</dbReference>
<dbReference type="SUPFAM" id="SSF54768">
    <property type="entry name" value="dsRNA-binding domain-like"/>
    <property type="match status" value="2"/>
</dbReference>
<dbReference type="EC" id="3.1.26.3" evidence="2"/>
<dbReference type="CDD" id="cd19876">
    <property type="entry name" value="DSRM_RNT1p-like"/>
    <property type="match status" value="1"/>
</dbReference>
<evidence type="ECO:0000313" key="11">
    <source>
        <dbReference type="EMBL" id="ODQ78222.1"/>
    </source>
</evidence>
<dbReference type="GeneID" id="30147453"/>
<dbReference type="InterPro" id="IPR040540">
    <property type="entry name" value="RNase_3_N"/>
</dbReference>
<feature type="domain" description="RNase III" evidence="10">
    <location>
        <begin position="173"/>
        <end position="295"/>
    </location>
</feature>
<dbReference type="InterPro" id="IPR036389">
    <property type="entry name" value="RNase_III_sf"/>
</dbReference>
<feature type="domain" description="DRBM" evidence="9">
    <location>
        <begin position="527"/>
        <end position="590"/>
    </location>
</feature>
<keyword evidence="5" id="KW-0378">Hydrolase</keyword>
<dbReference type="PANTHER" id="PTHR11207:SF0">
    <property type="entry name" value="RIBONUCLEASE 3"/>
    <property type="match status" value="1"/>
</dbReference>
<name>A0A1E3QMB1_9ASCO</name>
<dbReference type="PROSITE" id="PS50137">
    <property type="entry name" value="DS_RBD"/>
    <property type="match status" value="2"/>
</dbReference>
<dbReference type="Pfam" id="PF18497">
    <property type="entry name" value="RNase_3_N"/>
    <property type="match status" value="1"/>
</dbReference>
<dbReference type="RefSeq" id="XP_018983550.1">
    <property type="nucleotide sequence ID" value="XM_019129600.1"/>
</dbReference>
<dbReference type="GO" id="GO:0003725">
    <property type="term" value="F:double-stranded RNA binding"/>
    <property type="evidence" value="ECO:0007669"/>
    <property type="project" value="InterPro"/>
</dbReference>
<dbReference type="STRING" id="984486.A0A1E3QMB1"/>
<dbReference type="Proteomes" id="UP000094336">
    <property type="component" value="Unassembled WGS sequence"/>
</dbReference>
<organism evidence="11 12">
    <name type="scientific">Babjeviella inositovora NRRL Y-12698</name>
    <dbReference type="NCBI Taxonomy" id="984486"/>
    <lineage>
        <taxon>Eukaryota</taxon>
        <taxon>Fungi</taxon>
        <taxon>Dikarya</taxon>
        <taxon>Ascomycota</taxon>
        <taxon>Saccharomycotina</taxon>
        <taxon>Pichiomycetes</taxon>
        <taxon>Serinales incertae sedis</taxon>
        <taxon>Babjeviella</taxon>
    </lineage>
</organism>
<evidence type="ECO:0000256" key="4">
    <source>
        <dbReference type="ARBA" id="ARBA00022759"/>
    </source>
</evidence>
<dbReference type="GO" id="GO:0034963">
    <property type="term" value="P:box C/D sno(s)RNA processing"/>
    <property type="evidence" value="ECO:0007669"/>
    <property type="project" value="UniProtKB-ARBA"/>
</dbReference>
<dbReference type="OrthoDB" id="2392202at2759"/>
<dbReference type="SMART" id="SM00358">
    <property type="entry name" value="DSRM"/>
    <property type="match status" value="2"/>
</dbReference>
<feature type="compositionally biased region" description="Polar residues" evidence="8">
    <location>
        <begin position="481"/>
        <end position="508"/>
    </location>
</feature>
<feature type="domain" description="DRBM" evidence="9">
    <location>
        <begin position="329"/>
        <end position="396"/>
    </location>
</feature>
<dbReference type="PROSITE" id="PS50142">
    <property type="entry name" value="RNASE_3_2"/>
    <property type="match status" value="1"/>
</dbReference>
<evidence type="ECO:0000256" key="8">
    <source>
        <dbReference type="SAM" id="MobiDB-lite"/>
    </source>
</evidence>
<dbReference type="PANTHER" id="PTHR11207">
    <property type="entry name" value="RIBONUCLEASE III"/>
    <property type="match status" value="1"/>
</dbReference>
<accession>A0A1E3QMB1</accession>
<reference evidence="12" key="1">
    <citation type="submission" date="2016-05" db="EMBL/GenBank/DDBJ databases">
        <title>Comparative genomics of biotechnologically important yeasts.</title>
        <authorList>
            <consortium name="DOE Joint Genome Institute"/>
            <person name="Riley R."/>
            <person name="Haridas S."/>
            <person name="Wolfe K.H."/>
            <person name="Lopes M.R."/>
            <person name="Hittinger C.T."/>
            <person name="Goker M."/>
            <person name="Salamov A."/>
            <person name="Wisecaver J."/>
            <person name="Long T.M."/>
            <person name="Aerts A.L."/>
            <person name="Barry K."/>
            <person name="Choi C."/>
            <person name="Clum A."/>
            <person name="Coughlan A.Y."/>
            <person name="Deshpande S."/>
            <person name="Douglass A.P."/>
            <person name="Hanson S.J."/>
            <person name="Klenk H.-P."/>
            <person name="Labutti K."/>
            <person name="Lapidus A."/>
            <person name="Lindquist E."/>
            <person name="Lipzen A."/>
            <person name="Meier-Kolthoff J.P."/>
            <person name="Ohm R.A."/>
            <person name="Otillar R.P."/>
            <person name="Pangilinan J."/>
            <person name="Peng Y."/>
            <person name="Rokas A."/>
            <person name="Rosa C.A."/>
            <person name="Scheuner C."/>
            <person name="Sibirny A.A."/>
            <person name="Slot J.C."/>
            <person name="Stielow J.B."/>
            <person name="Sun H."/>
            <person name="Kurtzman C.P."/>
            <person name="Blackwell M."/>
            <person name="Grigoriev I.V."/>
            <person name="Jeffries T.W."/>
        </authorList>
    </citation>
    <scope>NUCLEOTIDE SEQUENCE [LARGE SCALE GENOMIC DNA]</scope>
    <source>
        <strain evidence="12">NRRL Y-12698</strain>
    </source>
</reference>
<feature type="compositionally biased region" description="Basic and acidic residues" evidence="8">
    <location>
        <begin position="1"/>
        <end position="11"/>
    </location>
</feature>
<evidence type="ECO:0000259" key="9">
    <source>
        <dbReference type="PROSITE" id="PS50137"/>
    </source>
</evidence>
<keyword evidence="3" id="KW-0540">Nuclease</keyword>
<dbReference type="PROSITE" id="PS00517">
    <property type="entry name" value="RNASE_3_1"/>
    <property type="match status" value="1"/>
</dbReference>
<dbReference type="Gene3D" id="1.10.1520.10">
    <property type="entry name" value="Ribonuclease III domain"/>
    <property type="match status" value="1"/>
</dbReference>
<evidence type="ECO:0000256" key="6">
    <source>
        <dbReference type="ARBA" id="ARBA00022884"/>
    </source>
</evidence>
<dbReference type="Pfam" id="PF00035">
    <property type="entry name" value="dsrm"/>
    <property type="match status" value="2"/>
</dbReference>
<keyword evidence="12" id="KW-1185">Reference proteome</keyword>
<dbReference type="GO" id="GO:0006364">
    <property type="term" value="P:rRNA processing"/>
    <property type="evidence" value="ECO:0007669"/>
    <property type="project" value="InterPro"/>
</dbReference>
<dbReference type="GO" id="GO:0030847">
    <property type="term" value="P:termination of RNA polymerase II transcription, exosome-dependent"/>
    <property type="evidence" value="ECO:0007669"/>
    <property type="project" value="UniProtKB-ARBA"/>
</dbReference>